<dbReference type="RefSeq" id="WP_141396479.1">
    <property type="nucleotide sequence ID" value="NZ_JBHIWA010000001.1"/>
</dbReference>
<comment type="caution">
    <text evidence="2">The sequence shown here is derived from an EMBL/GenBank/DDBJ whole genome shotgun (WGS) entry which is preliminary data.</text>
</comment>
<accession>A0A2A4I7U4</accession>
<reference evidence="2 3" key="1">
    <citation type="submission" date="2017-09" db="EMBL/GenBank/DDBJ databases">
        <title>Sphingomonas adhaesiva DSM 7418, whole genome shotgun sequence.</title>
        <authorList>
            <person name="Feng G."/>
            <person name="Zhu H."/>
        </authorList>
    </citation>
    <scope>NUCLEOTIDE SEQUENCE [LARGE SCALE GENOMIC DNA]</scope>
    <source>
        <strain evidence="2 3">DSM 7418</strain>
    </source>
</reference>
<dbReference type="Proteomes" id="UP000218323">
    <property type="component" value="Unassembled WGS sequence"/>
</dbReference>
<evidence type="ECO:0000313" key="3">
    <source>
        <dbReference type="Proteomes" id="UP000218323"/>
    </source>
</evidence>
<keyword evidence="1" id="KW-0732">Signal</keyword>
<proteinExistence type="predicted"/>
<dbReference type="AlphaFoldDB" id="A0A2A4I7U4"/>
<dbReference type="InterPro" id="IPR011990">
    <property type="entry name" value="TPR-like_helical_dom_sf"/>
</dbReference>
<dbReference type="EMBL" id="NWVC01000002">
    <property type="protein sequence ID" value="PCG15047.1"/>
    <property type="molecule type" value="Genomic_DNA"/>
</dbReference>
<evidence type="ECO:0000256" key="1">
    <source>
        <dbReference type="SAM" id="SignalP"/>
    </source>
</evidence>
<feature type="signal peptide" evidence="1">
    <location>
        <begin position="1"/>
        <end position="18"/>
    </location>
</feature>
<evidence type="ECO:0008006" key="4">
    <source>
        <dbReference type="Google" id="ProtNLM"/>
    </source>
</evidence>
<name>A0A2A4I7U4_9SPHN</name>
<keyword evidence="3" id="KW-1185">Reference proteome</keyword>
<feature type="chain" id="PRO_5012607533" description="Tetratricopeptide repeat-containing protein" evidence="1">
    <location>
        <begin position="19"/>
        <end position="382"/>
    </location>
</feature>
<evidence type="ECO:0000313" key="2">
    <source>
        <dbReference type="EMBL" id="PCG15047.1"/>
    </source>
</evidence>
<dbReference type="SUPFAM" id="SSF48452">
    <property type="entry name" value="TPR-like"/>
    <property type="match status" value="1"/>
</dbReference>
<dbReference type="Gene3D" id="1.25.40.10">
    <property type="entry name" value="Tetratricopeptide repeat domain"/>
    <property type="match status" value="1"/>
</dbReference>
<organism evidence="2 3">
    <name type="scientific">Sphingomonas adhaesiva</name>
    <dbReference type="NCBI Taxonomy" id="28212"/>
    <lineage>
        <taxon>Bacteria</taxon>
        <taxon>Pseudomonadati</taxon>
        <taxon>Pseudomonadota</taxon>
        <taxon>Alphaproteobacteria</taxon>
        <taxon>Sphingomonadales</taxon>
        <taxon>Sphingomonadaceae</taxon>
        <taxon>Sphingomonas</taxon>
    </lineage>
</organism>
<protein>
    <recommendedName>
        <fullName evidence="4">Tetratricopeptide repeat-containing protein</fullName>
    </recommendedName>
</protein>
<gene>
    <name evidence="2" type="ORF">COA07_05720</name>
</gene>
<sequence length="382" mass="40957">MRWGATAAIGMVATIAMRAVSAQAVSAETVRGTAQIAGVDSAVELQTGEGIGDVRYRPLAGGAAWTSVPLDTLAPVIAILADQRLAFLHEAITRWAGDDLSLLRDAMIARTRAAWEAGRAGARAGQPSQGAVRTRTRALLQYATALRDAGRWPEAIALLRQERDANPLKGEWDRSEWSSVSLAIAGAQAEQGRLDDAVATLDDAAARLDASPYAINADLQAASMLAMAGRYEAASRHFDRAEHAFAPLAKRAQVVPGAMVQFDTVRACVLHGLGRTAEAAALLARIDQAAAPESRRYAPPPNRVLLERAAICMKDATALAHVWRRDLERLPVGSVMLVTVQPGFRQPYYDAATLERARAILGAPPPLRILPDRYAPALNSWR</sequence>